<name>A0A8H7BKS3_9FUNG</name>
<gene>
    <name evidence="3" type="ORF">EC973_004261</name>
</gene>
<keyword evidence="2" id="KW-0472">Membrane</keyword>
<proteinExistence type="predicted"/>
<dbReference type="AlphaFoldDB" id="A0A8H7BKS3"/>
<dbReference type="EMBL" id="JABAYA010000240">
    <property type="protein sequence ID" value="KAF7721725.1"/>
    <property type="molecule type" value="Genomic_DNA"/>
</dbReference>
<evidence type="ECO:0000256" key="1">
    <source>
        <dbReference type="SAM" id="MobiDB-lite"/>
    </source>
</evidence>
<keyword evidence="2" id="KW-1133">Transmembrane helix</keyword>
<evidence type="ECO:0000313" key="3">
    <source>
        <dbReference type="EMBL" id="KAF7721725.1"/>
    </source>
</evidence>
<feature type="compositionally biased region" description="Low complexity" evidence="1">
    <location>
        <begin position="341"/>
        <end position="360"/>
    </location>
</feature>
<evidence type="ECO:0000313" key="4">
    <source>
        <dbReference type="Proteomes" id="UP000605846"/>
    </source>
</evidence>
<feature type="region of interest" description="Disordered" evidence="1">
    <location>
        <begin position="33"/>
        <end position="92"/>
    </location>
</feature>
<comment type="caution">
    <text evidence="3">The sequence shown here is derived from an EMBL/GenBank/DDBJ whole genome shotgun (WGS) entry which is preliminary data.</text>
</comment>
<feature type="compositionally biased region" description="Basic and acidic residues" evidence="1">
    <location>
        <begin position="206"/>
        <end position="220"/>
    </location>
</feature>
<dbReference type="Proteomes" id="UP000605846">
    <property type="component" value="Unassembled WGS sequence"/>
</dbReference>
<sequence length="382" mass="42449">MPNPALITVLAVAGVIIVGLSIYEIARNKHEPLSTNASAPHDEKHGCSDDDDDDGNNRRDINSRTTGFQKAKTDVRQRGKDRMQESEMYELEERERSIFARKQRIEEEERNLREAENRLNQLRERLRREEGQINKRPINDTTESSRQEPKKVEDPFADPSASISTSIRSSATEIPSILPSFHSSVAAAEIENSKNTMQQLLFEPPSEEKEQDQNPFDDHSASTSASFHSTATDIPSISSAINTPVSSTVLTRERATSAQSPTEPQPVEGEQLSAESILRQLGPEVEAISHSESDSEDEAEQPLQSSMQFPRPNNELSDSEESWADVDKESVGSYGRSRAQSDASEISHVSSSSLHAPRSSQSDDGHSYDMMSLSDEEDHGRD</sequence>
<keyword evidence="4" id="KW-1185">Reference proteome</keyword>
<protein>
    <submittedName>
        <fullName evidence="3">Uncharacterized protein</fullName>
    </submittedName>
</protein>
<feature type="compositionally biased region" description="Low complexity" evidence="1">
    <location>
        <begin position="160"/>
        <end position="172"/>
    </location>
</feature>
<feature type="transmembrane region" description="Helical" evidence="2">
    <location>
        <begin position="6"/>
        <end position="26"/>
    </location>
</feature>
<keyword evidence="2" id="KW-0812">Transmembrane</keyword>
<organism evidence="3 4">
    <name type="scientific">Apophysomyces ossiformis</name>
    <dbReference type="NCBI Taxonomy" id="679940"/>
    <lineage>
        <taxon>Eukaryota</taxon>
        <taxon>Fungi</taxon>
        <taxon>Fungi incertae sedis</taxon>
        <taxon>Mucoromycota</taxon>
        <taxon>Mucoromycotina</taxon>
        <taxon>Mucoromycetes</taxon>
        <taxon>Mucorales</taxon>
        <taxon>Mucorineae</taxon>
        <taxon>Mucoraceae</taxon>
        <taxon>Apophysomyces</taxon>
    </lineage>
</organism>
<evidence type="ECO:0000256" key="2">
    <source>
        <dbReference type="SAM" id="Phobius"/>
    </source>
</evidence>
<feature type="compositionally biased region" description="Basic and acidic residues" evidence="1">
    <location>
        <begin position="143"/>
        <end position="154"/>
    </location>
</feature>
<accession>A0A8H7BKS3</accession>
<reference evidence="3" key="1">
    <citation type="submission" date="2020-01" db="EMBL/GenBank/DDBJ databases">
        <title>Genome Sequencing of Three Apophysomyces-Like Fungal Strains Confirms a Novel Fungal Genus in the Mucoromycota with divergent Burkholderia-like Endosymbiotic Bacteria.</title>
        <authorList>
            <person name="Stajich J.E."/>
            <person name="Macias A.M."/>
            <person name="Carter-House D."/>
            <person name="Lovett B."/>
            <person name="Kasson L.R."/>
            <person name="Berry K."/>
            <person name="Grigoriev I."/>
            <person name="Chang Y."/>
            <person name="Spatafora J."/>
            <person name="Kasson M.T."/>
        </authorList>
    </citation>
    <scope>NUCLEOTIDE SEQUENCE</scope>
    <source>
        <strain evidence="3">NRRL A-21654</strain>
    </source>
</reference>
<feature type="region of interest" description="Disordered" evidence="1">
    <location>
        <begin position="128"/>
        <end position="174"/>
    </location>
</feature>
<dbReference type="OrthoDB" id="10663384at2759"/>
<feature type="compositionally biased region" description="Low complexity" evidence="1">
    <location>
        <begin position="221"/>
        <end position="233"/>
    </location>
</feature>
<feature type="compositionally biased region" description="Polar residues" evidence="1">
    <location>
        <begin position="235"/>
        <end position="262"/>
    </location>
</feature>
<feature type="compositionally biased region" description="Basic and acidic residues" evidence="1">
    <location>
        <begin position="71"/>
        <end position="92"/>
    </location>
</feature>
<feature type="region of interest" description="Disordered" evidence="1">
    <location>
        <begin position="189"/>
        <end position="382"/>
    </location>
</feature>